<dbReference type="PANTHER" id="PTHR10974">
    <property type="entry name" value="FI08016P-RELATED"/>
    <property type="match status" value="1"/>
</dbReference>
<dbReference type="InterPro" id="IPR004245">
    <property type="entry name" value="DUF229"/>
</dbReference>
<proteinExistence type="predicted"/>
<protein>
    <submittedName>
        <fullName evidence="2">Uncharacterized protein</fullName>
    </submittedName>
</protein>
<dbReference type="InParanoid" id="A0A482XLQ9"/>
<dbReference type="AlphaFoldDB" id="A0A482XLQ9"/>
<dbReference type="FunFam" id="3.40.720.10:FF:000017">
    <property type="entry name" value="Predicted protein"/>
    <property type="match status" value="1"/>
</dbReference>
<keyword evidence="1" id="KW-0812">Transmembrane</keyword>
<evidence type="ECO:0000313" key="3">
    <source>
        <dbReference type="Proteomes" id="UP000291343"/>
    </source>
</evidence>
<dbReference type="EMBL" id="QKKF02005739">
    <property type="protein sequence ID" value="RZF46772.1"/>
    <property type="molecule type" value="Genomic_DNA"/>
</dbReference>
<dbReference type="PANTHER" id="PTHR10974:SF1">
    <property type="entry name" value="FI08016P-RELATED"/>
    <property type="match status" value="1"/>
</dbReference>
<dbReference type="InterPro" id="IPR017850">
    <property type="entry name" value="Alkaline_phosphatase_core_sf"/>
</dbReference>
<comment type="caution">
    <text evidence="2">The sequence shown here is derived from an EMBL/GenBank/DDBJ whole genome shotgun (WGS) entry which is preliminary data.</text>
</comment>
<dbReference type="CDD" id="cd16021">
    <property type="entry name" value="ALP_like"/>
    <property type="match status" value="1"/>
</dbReference>
<name>A0A482XLQ9_LAOST</name>
<evidence type="ECO:0000313" key="2">
    <source>
        <dbReference type="EMBL" id="RZF46772.1"/>
    </source>
</evidence>
<keyword evidence="3" id="KW-1185">Reference proteome</keyword>
<dbReference type="SUPFAM" id="SSF53649">
    <property type="entry name" value="Alkaline phosphatase-like"/>
    <property type="match status" value="1"/>
</dbReference>
<sequence>MTQKANGVEIGFIKLHRNAIPTTSNMPRTKIRYLLVFLAAVVVVTIHHGQKYLLRPRLEAMVHYHKDIYVDSRDPEVTCHYPILQPFEPSILPHVKFADPIRCFSRTLLLTMVDKRGPLVYNRTALLEAGYDSNASSLHCVYQQITRAADDDFNVVYGDEIQMTGDDQLTTDFVFVECRNFATIAIYQNFHAYVQLDPTVHRFKNDKELGVAVIGLDSMSRLNFMRQLSISYKFITETIGGNVLLGFNKVGENTFPNVIPMLTGYPAPPNHFDNFKGWPFIWDLFKEAGAATMYSEDLPEFNMFDYLYTGILQQPTLHYMRTYWLAVESSILYRTSSSFCLGPQPKHLIFFEYLKSFLEVYKDSPLFLFSLFNEVSHDYVNTVGAIDDDFYTFLEACYRENLFNRTVTLVLGDHGNRIDPIRRTDVGRVEDMMPMVSVILPSWVDSVYPKWRPTLKENVRRFTSTFDLHATFEQVFGTLENSKKVPRNLGYEKMSAYNKGYFNGSRRGVSLFKPVPKTRDCDDVGVPEYFCVCEKNEEKLTNEDPRGIAAAQTMVDHFNNVLLAKLKSQCAEQKLQAVERAVVIKKNDQRFKVRVRFRTEPGNGVFEATVDGYSELGQKSYRTTGEVFRINRYGDQANCLPKELRANSTIIRGICYCL</sequence>
<dbReference type="Proteomes" id="UP000291343">
    <property type="component" value="Unassembled WGS sequence"/>
</dbReference>
<dbReference type="OrthoDB" id="413313at2759"/>
<accession>A0A482XLQ9</accession>
<keyword evidence="1" id="KW-0472">Membrane</keyword>
<dbReference type="Pfam" id="PF02995">
    <property type="entry name" value="DUF229"/>
    <property type="match status" value="1"/>
</dbReference>
<reference evidence="2 3" key="1">
    <citation type="journal article" date="2017" name="Gigascience">
        <title>Genome sequence of the small brown planthopper, Laodelphax striatellus.</title>
        <authorList>
            <person name="Zhu J."/>
            <person name="Jiang F."/>
            <person name="Wang X."/>
            <person name="Yang P."/>
            <person name="Bao Y."/>
            <person name="Zhao W."/>
            <person name="Wang W."/>
            <person name="Lu H."/>
            <person name="Wang Q."/>
            <person name="Cui N."/>
            <person name="Li J."/>
            <person name="Chen X."/>
            <person name="Luo L."/>
            <person name="Yu J."/>
            <person name="Kang L."/>
            <person name="Cui F."/>
        </authorList>
    </citation>
    <scope>NUCLEOTIDE SEQUENCE [LARGE SCALE GENOMIC DNA]</scope>
    <source>
        <strain evidence="2">Lst14</strain>
    </source>
</reference>
<organism evidence="2 3">
    <name type="scientific">Laodelphax striatellus</name>
    <name type="common">Small brown planthopper</name>
    <name type="synonym">Delphax striatella</name>
    <dbReference type="NCBI Taxonomy" id="195883"/>
    <lineage>
        <taxon>Eukaryota</taxon>
        <taxon>Metazoa</taxon>
        <taxon>Ecdysozoa</taxon>
        <taxon>Arthropoda</taxon>
        <taxon>Hexapoda</taxon>
        <taxon>Insecta</taxon>
        <taxon>Pterygota</taxon>
        <taxon>Neoptera</taxon>
        <taxon>Paraneoptera</taxon>
        <taxon>Hemiptera</taxon>
        <taxon>Auchenorrhyncha</taxon>
        <taxon>Fulgoroidea</taxon>
        <taxon>Delphacidae</taxon>
        <taxon>Criomorphinae</taxon>
        <taxon>Laodelphax</taxon>
    </lineage>
</organism>
<feature type="transmembrane region" description="Helical" evidence="1">
    <location>
        <begin position="31"/>
        <end position="49"/>
    </location>
</feature>
<dbReference type="STRING" id="195883.A0A482XLQ9"/>
<dbReference type="GO" id="GO:0005615">
    <property type="term" value="C:extracellular space"/>
    <property type="evidence" value="ECO:0007669"/>
    <property type="project" value="TreeGrafter"/>
</dbReference>
<evidence type="ECO:0000256" key="1">
    <source>
        <dbReference type="SAM" id="Phobius"/>
    </source>
</evidence>
<gene>
    <name evidence="2" type="ORF">LSTR_LSTR002635</name>
</gene>
<dbReference type="Gene3D" id="3.40.720.10">
    <property type="entry name" value="Alkaline Phosphatase, subunit A"/>
    <property type="match status" value="1"/>
</dbReference>
<keyword evidence="1" id="KW-1133">Transmembrane helix</keyword>